<keyword evidence="1" id="KW-0812">Transmembrane</keyword>
<evidence type="ECO:0000313" key="2">
    <source>
        <dbReference type="EMBL" id="PCI78630.1"/>
    </source>
</evidence>
<sequence>MTSTLLLFTILACEIAFWLFLVGGLTCRYVFKLNRISSFLLYSIPIIDLILLVATVVDLRAGSVATFAHGLAAAYLGFTIAFGRVTIDWADGAFARRFAGGAAAAKPPSHGLELLLFELKWFGRCLIAVAVTIILTYLAIVLVNDPLKTEAFEIWMQLPLVTAGLWFLFGPLWSLVFCWSSKPGNA</sequence>
<dbReference type="AlphaFoldDB" id="A0A2A4X7U7"/>
<keyword evidence="1" id="KW-1133">Transmembrane helix</keyword>
<dbReference type="EMBL" id="NVUL01000029">
    <property type="protein sequence ID" value="PCI78630.1"/>
    <property type="molecule type" value="Genomic_DNA"/>
</dbReference>
<feature type="transmembrane region" description="Helical" evidence="1">
    <location>
        <begin position="154"/>
        <end position="179"/>
    </location>
</feature>
<comment type="caution">
    <text evidence="2">The sequence shown here is derived from an EMBL/GenBank/DDBJ whole genome shotgun (WGS) entry which is preliminary data.</text>
</comment>
<dbReference type="Proteomes" id="UP000218767">
    <property type="component" value="Unassembled WGS sequence"/>
</dbReference>
<evidence type="ECO:0008006" key="4">
    <source>
        <dbReference type="Google" id="ProtNLM"/>
    </source>
</evidence>
<evidence type="ECO:0000313" key="3">
    <source>
        <dbReference type="Proteomes" id="UP000218767"/>
    </source>
</evidence>
<gene>
    <name evidence="2" type="ORF">COB20_06400</name>
</gene>
<organism evidence="2 3">
    <name type="scientific">SAR86 cluster bacterium</name>
    <dbReference type="NCBI Taxonomy" id="2030880"/>
    <lineage>
        <taxon>Bacteria</taxon>
        <taxon>Pseudomonadati</taxon>
        <taxon>Pseudomonadota</taxon>
        <taxon>Gammaproteobacteria</taxon>
        <taxon>SAR86 cluster</taxon>
    </lineage>
</organism>
<reference evidence="3" key="1">
    <citation type="submission" date="2017-08" db="EMBL/GenBank/DDBJ databases">
        <title>A dynamic microbial community with high functional redundancy inhabits the cold, oxic subseafloor aquifer.</title>
        <authorList>
            <person name="Tully B.J."/>
            <person name="Wheat C.G."/>
            <person name="Glazer B.T."/>
            <person name="Huber J.A."/>
        </authorList>
    </citation>
    <scope>NUCLEOTIDE SEQUENCE [LARGE SCALE GENOMIC DNA]</scope>
</reference>
<feature type="transmembrane region" description="Helical" evidence="1">
    <location>
        <begin position="121"/>
        <end position="142"/>
    </location>
</feature>
<proteinExistence type="predicted"/>
<name>A0A2A4X7U7_9GAMM</name>
<feature type="transmembrane region" description="Helical" evidence="1">
    <location>
        <begin position="6"/>
        <end position="27"/>
    </location>
</feature>
<evidence type="ECO:0000256" key="1">
    <source>
        <dbReference type="SAM" id="Phobius"/>
    </source>
</evidence>
<feature type="transmembrane region" description="Helical" evidence="1">
    <location>
        <begin position="63"/>
        <end position="87"/>
    </location>
</feature>
<keyword evidence="1" id="KW-0472">Membrane</keyword>
<accession>A0A2A4X7U7</accession>
<protein>
    <recommendedName>
        <fullName evidence="4">Membrane protein YmcC</fullName>
    </recommendedName>
</protein>
<feature type="transmembrane region" description="Helical" evidence="1">
    <location>
        <begin position="39"/>
        <end position="57"/>
    </location>
</feature>